<dbReference type="PIRSF" id="PIRSF018266">
    <property type="entry name" value="FecR"/>
    <property type="match status" value="1"/>
</dbReference>
<evidence type="ECO:0000259" key="2">
    <source>
        <dbReference type="Pfam" id="PF16220"/>
    </source>
</evidence>
<proteinExistence type="predicted"/>
<reference evidence="3 4" key="1">
    <citation type="submission" date="2020-08" db="EMBL/GenBank/DDBJ databases">
        <title>Genomic Encyclopedia of Type Strains, Phase IV (KMG-IV): sequencing the most valuable type-strain genomes for metagenomic binning, comparative biology and taxonomic classification.</title>
        <authorList>
            <person name="Goeker M."/>
        </authorList>
    </citation>
    <scope>NUCLEOTIDE SEQUENCE [LARGE SCALE GENOMIC DNA]</scope>
    <source>
        <strain evidence="3 4">DSM 11099</strain>
    </source>
</reference>
<comment type="caution">
    <text evidence="3">The sequence shown here is derived from an EMBL/GenBank/DDBJ whole genome shotgun (WGS) entry which is preliminary data.</text>
</comment>
<dbReference type="Gene3D" id="2.60.120.1440">
    <property type="match status" value="1"/>
</dbReference>
<dbReference type="InterPro" id="IPR012373">
    <property type="entry name" value="Ferrdict_sens_TM"/>
</dbReference>
<organism evidence="3 4">
    <name type="scientific">Aquamicrobium lusatiense</name>
    <dbReference type="NCBI Taxonomy" id="89772"/>
    <lineage>
        <taxon>Bacteria</taxon>
        <taxon>Pseudomonadati</taxon>
        <taxon>Pseudomonadota</taxon>
        <taxon>Alphaproteobacteria</taxon>
        <taxon>Hyphomicrobiales</taxon>
        <taxon>Phyllobacteriaceae</taxon>
        <taxon>Aquamicrobium</taxon>
    </lineage>
</organism>
<dbReference type="PANTHER" id="PTHR30273">
    <property type="entry name" value="PERIPLASMIC SIGNAL SENSOR AND SIGMA FACTOR ACTIVATOR FECR-RELATED"/>
    <property type="match status" value="1"/>
</dbReference>
<dbReference type="Proteomes" id="UP000533306">
    <property type="component" value="Unassembled WGS sequence"/>
</dbReference>
<accession>A0A7W9VV31</accession>
<keyword evidence="3" id="KW-0812">Transmembrane</keyword>
<keyword evidence="3" id="KW-0472">Membrane</keyword>
<evidence type="ECO:0000313" key="4">
    <source>
        <dbReference type="Proteomes" id="UP000533306"/>
    </source>
</evidence>
<evidence type="ECO:0000313" key="3">
    <source>
        <dbReference type="EMBL" id="MBB6011775.1"/>
    </source>
</evidence>
<dbReference type="PANTHER" id="PTHR30273:SF2">
    <property type="entry name" value="PROTEIN FECR"/>
    <property type="match status" value="1"/>
</dbReference>
<dbReference type="AlphaFoldDB" id="A0A7W9VV31"/>
<dbReference type="GO" id="GO:0016989">
    <property type="term" value="F:sigma factor antagonist activity"/>
    <property type="evidence" value="ECO:0007669"/>
    <property type="project" value="TreeGrafter"/>
</dbReference>
<sequence>MRWIARLNSGTATKADRQQWDAWRAASILHEQAAVEAESLWADISQLHVDSATGLIRPGSKPRTLSRRAMMTGGVVAAAGIAGGGMWRAGTFTRLFADHVTSVAATEMIELPDGSKVTLGARSALDTFFSPRSRGISLLQGQAFLEVAQAPSLPFEVKVGDVSIRAHGAVFDVARDIPNGVTEVAVAADTVKVLAPSAASINLHEGEIVAVDGAGHIGPVRHQNVADTGAWRQGIYRANARTLAEVVAALSPWYGGSIVIAGGDLRALRVDAVLDLRDPRSSLDALQGGLPIRVRHLANFLTVISSV</sequence>
<evidence type="ECO:0000259" key="1">
    <source>
        <dbReference type="Pfam" id="PF04773"/>
    </source>
</evidence>
<keyword evidence="4" id="KW-1185">Reference proteome</keyword>
<feature type="domain" description="FecR N-terminal" evidence="2">
    <location>
        <begin position="2"/>
        <end position="40"/>
    </location>
</feature>
<protein>
    <submittedName>
        <fullName evidence="3">Transmembrane sensor</fullName>
    </submittedName>
</protein>
<dbReference type="Pfam" id="PF16220">
    <property type="entry name" value="DUF4880"/>
    <property type="match status" value="1"/>
</dbReference>
<dbReference type="RefSeq" id="WP_183831365.1">
    <property type="nucleotide sequence ID" value="NZ_JACHEU010000001.1"/>
</dbReference>
<dbReference type="InterPro" id="IPR006860">
    <property type="entry name" value="FecR"/>
</dbReference>
<dbReference type="Pfam" id="PF04773">
    <property type="entry name" value="FecR"/>
    <property type="match status" value="1"/>
</dbReference>
<feature type="domain" description="FecR protein" evidence="1">
    <location>
        <begin position="99"/>
        <end position="191"/>
    </location>
</feature>
<name>A0A7W9VV31_9HYPH</name>
<dbReference type="EMBL" id="JACHEU010000001">
    <property type="protein sequence ID" value="MBB6011775.1"/>
    <property type="molecule type" value="Genomic_DNA"/>
</dbReference>
<dbReference type="InterPro" id="IPR032623">
    <property type="entry name" value="FecR_N"/>
</dbReference>
<gene>
    <name evidence="3" type="ORF">HNR59_001120</name>
</gene>